<comment type="caution">
    <text evidence="1">The sequence shown here is derived from an EMBL/GenBank/DDBJ whole genome shotgun (WGS) entry which is preliminary data.</text>
</comment>
<dbReference type="Proteomes" id="UP001162483">
    <property type="component" value="Unassembled WGS sequence"/>
</dbReference>
<evidence type="ECO:0000313" key="2">
    <source>
        <dbReference type="Proteomes" id="UP001162483"/>
    </source>
</evidence>
<reference evidence="1" key="1">
    <citation type="submission" date="2023-05" db="EMBL/GenBank/DDBJ databases">
        <authorList>
            <person name="Stuckert A."/>
        </authorList>
    </citation>
    <scope>NUCLEOTIDE SEQUENCE</scope>
</reference>
<gene>
    <name evidence="1" type="ORF">SPARVUS_LOCUS4857156</name>
</gene>
<proteinExistence type="predicted"/>
<accession>A0ABN9CDY8</accession>
<protein>
    <submittedName>
        <fullName evidence="1">Uncharacterized protein</fullName>
    </submittedName>
</protein>
<keyword evidence="2" id="KW-1185">Reference proteome</keyword>
<sequence length="67" mass="7694">MLEVQELQNLWAANRDLQTHPEDTRGSMGLCANSWWLLDNTCARHRTSLYCTYGTRHVTKSYCSAGM</sequence>
<evidence type="ECO:0000313" key="1">
    <source>
        <dbReference type="EMBL" id="CAI9558193.1"/>
    </source>
</evidence>
<dbReference type="EMBL" id="CATNWA010009544">
    <property type="protein sequence ID" value="CAI9558193.1"/>
    <property type="molecule type" value="Genomic_DNA"/>
</dbReference>
<name>A0ABN9CDY8_9NEOB</name>
<organism evidence="1 2">
    <name type="scientific">Staurois parvus</name>
    <dbReference type="NCBI Taxonomy" id="386267"/>
    <lineage>
        <taxon>Eukaryota</taxon>
        <taxon>Metazoa</taxon>
        <taxon>Chordata</taxon>
        <taxon>Craniata</taxon>
        <taxon>Vertebrata</taxon>
        <taxon>Euteleostomi</taxon>
        <taxon>Amphibia</taxon>
        <taxon>Batrachia</taxon>
        <taxon>Anura</taxon>
        <taxon>Neobatrachia</taxon>
        <taxon>Ranoidea</taxon>
        <taxon>Ranidae</taxon>
        <taxon>Staurois</taxon>
    </lineage>
</organism>